<evidence type="ECO:0000313" key="4">
    <source>
        <dbReference type="EMBL" id="KKS94734.1"/>
    </source>
</evidence>
<organism evidence="4 5">
    <name type="scientific">Candidatus Collierbacteria bacterium GW2011_GWC2_43_12</name>
    <dbReference type="NCBI Taxonomy" id="1618390"/>
    <lineage>
        <taxon>Bacteria</taxon>
        <taxon>Candidatus Collieribacteriota</taxon>
    </lineage>
</organism>
<comment type="caution">
    <text evidence="4">The sequence shown here is derived from an EMBL/GenBank/DDBJ whole genome shotgun (WGS) entry which is preliminary data.</text>
</comment>
<dbReference type="SUPFAM" id="SSF140931">
    <property type="entry name" value="Fic-like"/>
    <property type="match status" value="1"/>
</dbReference>
<name>A0A0G1DAN9_9BACT</name>
<dbReference type="InterPro" id="IPR036597">
    <property type="entry name" value="Fido-like_dom_sf"/>
</dbReference>
<evidence type="ECO:0000313" key="5">
    <source>
        <dbReference type="Proteomes" id="UP000033980"/>
    </source>
</evidence>
<evidence type="ECO:0000259" key="3">
    <source>
        <dbReference type="PROSITE" id="PS51459"/>
    </source>
</evidence>
<feature type="binding site" evidence="2">
    <location>
        <begin position="207"/>
        <end position="208"/>
    </location>
    <ligand>
        <name>ATP</name>
        <dbReference type="ChEBI" id="CHEBI:30616"/>
    </ligand>
</feature>
<dbReference type="Pfam" id="PF02661">
    <property type="entry name" value="Fic"/>
    <property type="match status" value="1"/>
</dbReference>
<dbReference type="PANTHER" id="PTHR13504">
    <property type="entry name" value="FIDO DOMAIN-CONTAINING PROTEIN DDB_G0283145"/>
    <property type="match status" value="1"/>
</dbReference>
<dbReference type="Proteomes" id="UP000033980">
    <property type="component" value="Unassembled WGS sequence"/>
</dbReference>
<dbReference type="Gene3D" id="1.10.10.10">
    <property type="entry name" value="Winged helix-like DNA-binding domain superfamily/Winged helix DNA-binding domain"/>
    <property type="match status" value="1"/>
</dbReference>
<evidence type="ECO:0000256" key="1">
    <source>
        <dbReference type="PIRSR" id="PIRSR640198-1"/>
    </source>
</evidence>
<feature type="domain" description="Fido" evidence="3">
    <location>
        <begin position="85"/>
        <end position="226"/>
    </location>
</feature>
<dbReference type="AlphaFoldDB" id="A0A0G1DAN9"/>
<keyword evidence="2" id="KW-0067">ATP-binding</keyword>
<keyword evidence="2" id="KW-0547">Nucleotide-binding</keyword>
<dbReference type="PANTHER" id="PTHR13504:SF38">
    <property type="entry name" value="FIDO DOMAIN-CONTAINING PROTEIN"/>
    <property type="match status" value="1"/>
</dbReference>
<dbReference type="InterPro" id="IPR040198">
    <property type="entry name" value="Fido_containing"/>
</dbReference>
<reference evidence="4 5" key="1">
    <citation type="journal article" date="2015" name="Nature">
        <title>rRNA introns, odd ribosomes, and small enigmatic genomes across a large radiation of phyla.</title>
        <authorList>
            <person name="Brown C.T."/>
            <person name="Hug L.A."/>
            <person name="Thomas B.C."/>
            <person name="Sharon I."/>
            <person name="Castelle C.J."/>
            <person name="Singh A."/>
            <person name="Wilkins M.J."/>
            <person name="Williams K.H."/>
            <person name="Banfield J.F."/>
        </authorList>
    </citation>
    <scope>NUCLEOTIDE SEQUENCE [LARGE SCALE GENOMIC DNA]</scope>
</reference>
<dbReference type="PROSITE" id="PS51459">
    <property type="entry name" value="FIDO"/>
    <property type="match status" value="1"/>
</dbReference>
<gene>
    <name evidence="4" type="ORF">UV68_C0004G0016</name>
</gene>
<sequence>MKYEWQITPEINQLLIKLEAQKISLDSTRSLPHLELALRKRSLLRSAVYSARIEGLIEEESAPKKASQNLLSAYNRVHSDKIHHLDIVEIKELHRLVMRDISDNAGNYRSEPWAIFDKSGNAVYLAPMHFELPKLMNEYVDYIAGLKEHPAVTSAIAQFIFEKIHPFADGNGRVGRLISALVLTQKGYGFRGLIPFEKYIETHRSDYYRTLESSCDVTEFIRYFLEALTGEIGEIIISISGKEEKREDLLMPRRGEILNIISDHPLCTFDMIRRRFPSVNQKTLHYDLSQLVKRGYVDKIGATRGVLYRKTT</sequence>
<dbReference type="InterPro" id="IPR003812">
    <property type="entry name" value="Fido"/>
</dbReference>
<dbReference type="InterPro" id="IPR036388">
    <property type="entry name" value="WH-like_DNA-bd_sf"/>
</dbReference>
<feature type="active site" evidence="1">
    <location>
        <position position="165"/>
    </location>
</feature>
<accession>A0A0G1DAN9</accession>
<dbReference type="EMBL" id="LCFK01000004">
    <property type="protein sequence ID" value="KKS94734.1"/>
    <property type="molecule type" value="Genomic_DNA"/>
</dbReference>
<protein>
    <submittedName>
        <fullName evidence="4">Filamentation induced by cAMP protein Fic</fullName>
    </submittedName>
</protein>
<feature type="binding site" evidence="2">
    <location>
        <begin position="169"/>
        <end position="176"/>
    </location>
    <ligand>
        <name>ATP</name>
        <dbReference type="ChEBI" id="CHEBI:30616"/>
    </ligand>
</feature>
<proteinExistence type="predicted"/>
<dbReference type="Gene3D" id="1.10.3290.10">
    <property type="entry name" value="Fido-like domain"/>
    <property type="match status" value="1"/>
</dbReference>
<dbReference type="GO" id="GO:0005524">
    <property type="term" value="F:ATP binding"/>
    <property type="evidence" value="ECO:0007669"/>
    <property type="project" value="UniProtKB-KW"/>
</dbReference>
<evidence type="ECO:0000256" key="2">
    <source>
        <dbReference type="PIRSR" id="PIRSR640198-2"/>
    </source>
</evidence>